<sequence length="152" mass="17842">MDQLQTAARHLPEDELADLVHAIRIKLEAGQDVALARTIERRGVKRFAEGYPKLVSVLEKRFAANWRTATRAGIARIAQRKAPRTGWDKELARLLRQISPLRLLVLQIRFWRRILKIWWRRRVVRIAKHLSVRSLSAATELTRQVAEIWRKK</sequence>
<name>A0ABY6IQ34_9HYPH</name>
<proteinExistence type="predicted"/>
<keyword evidence="2" id="KW-1185">Reference proteome</keyword>
<dbReference type="EMBL" id="CP107716">
    <property type="protein sequence ID" value="UYQ72581.1"/>
    <property type="molecule type" value="Genomic_DNA"/>
</dbReference>
<protein>
    <submittedName>
        <fullName evidence="1">Uncharacterized protein</fullName>
    </submittedName>
</protein>
<organism evidence="1 2">
    <name type="scientific">Pelagibacterium flavum</name>
    <dbReference type="NCBI Taxonomy" id="2984530"/>
    <lineage>
        <taxon>Bacteria</taxon>
        <taxon>Pseudomonadati</taxon>
        <taxon>Pseudomonadota</taxon>
        <taxon>Alphaproteobacteria</taxon>
        <taxon>Hyphomicrobiales</taxon>
        <taxon>Devosiaceae</taxon>
        <taxon>Pelagibacterium</taxon>
    </lineage>
</organism>
<evidence type="ECO:0000313" key="2">
    <source>
        <dbReference type="Proteomes" id="UP001163882"/>
    </source>
</evidence>
<evidence type="ECO:0000313" key="1">
    <source>
        <dbReference type="EMBL" id="UYQ72581.1"/>
    </source>
</evidence>
<accession>A0ABY6IQ34</accession>
<gene>
    <name evidence="1" type="ORF">OF122_01975</name>
</gene>
<dbReference type="RefSeq" id="WP_264226207.1">
    <property type="nucleotide sequence ID" value="NZ_CP107716.1"/>
</dbReference>
<reference evidence="1" key="1">
    <citation type="submission" date="2022-10" db="EMBL/GenBank/DDBJ databases">
        <title>YIM 151497 complete genome.</title>
        <authorList>
            <person name="Chen X."/>
        </authorList>
    </citation>
    <scope>NUCLEOTIDE SEQUENCE</scope>
    <source>
        <strain evidence="1">YIM 151497</strain>
    </source>
</reference>
<dbReference type="Proteomes" id="UP001163882">
    <property type="component" value="Chromosome"/>
</dbReference>